<evidence type="ECO:0000313" key="2">
    <source>
        <dbReference type="Proteomes" id="UP000254863"/>
    </source>
</evidence>
<dbReference type="AlphaFoldDB" id="A0A7H4PQE4"/>
<gene>
    <name evidence="1" type="ORF">NCTC11685_07981</name>
</gene>
<organism evidence="1 2">
    <name type="scientific">Klebsiella michiganensis</name>
    <dbReference type="NCBI Taxonomy" id="1134687"/>
    <lineage>
        <taxon>Bacteria</taxon>
        <taxon>Pseudomonadati</taxon>
        <taxon>Pseudomonadota</taxon>
        <taxon>Gammaproteobacteria</taxon>
        <taxon>Enterobacterales</taxon>
        <taxon>Enterobacteriaceae</taxon>
        <taxon>Klebsiella/Raoultella group</taxon>
        <taxon>Klebsiella</taxon>
    </lineage>
</organism>
<accession>A0A7H4PQE4</accession>
<name>A0A7H4PQE4_9ENTR</name>
<evidence type="ECO:0000313" key="1">
    <source>
        <dbReference type="EMBL" id="STW80617.1"/>
    </source>
</evidence>
<sequence>MWYPVKSESALNSDNNTMEKRVRDVTLKLIGANFNRRNEYWLILEDAQTETGYQKYPVIIDLAFQG</sequence>
<reference evidence="1 2" key="1">
    <citation type="submission" date="2018-06" db="EMBL/GenBank/DDBJ databases">
        <authorList>
            <consortium name="Pathogen Informatics"/>
            <person name="Doyle S."/>
        </authorList>
    </citation>
    <scope>NUCLEOTIDE SEQUENCE [LARGE SCALE GENOMIC DNA]</scope>
    <source>
        <strain evidence="1 2">NCTC11685</strain>
    </source>
</reference>
<dbReference type="Proteomes" id="UP000254863">
    <property type="component" value="Unassembled WGS sequence"/>
</dbReference>
<proteinExistence type="predicted"/>
<protein>
    <submittedName>
        <fullName evidence="1">Cytoplasmic protein</fullName>
    </submittedName>
</protein>
<dbReference type="EMBL" id="UGMS01000006">
    <property type="protein sequence ID" value="STW80617.1"/>
    <property type="molecule type" value="Genomic_DNA"/>
</dbReference>
<comment type="caution">
    <text evidence="1">The sequence shown here is derived from an EMBL/GenBank/DDBJ whole genome shotgun (WGS) entry which is preliminary data.</text>
</comment>